<accession>A0A7J8ESM4</accession>
<sequence length="214" mass="22034">MDGRRVGGEALASSANWLLTSLPSVLRPPRDTLTKEGQLGAGDPYRWHFLMQSGPKVSGGGRGSGASTVHVCSLDSQGLPTAVFAGTTLLGRSPAGTVGMCVIVVCVGTALLYGASLVLQSPVALVPTPWALTGSPTALSVLGIRWFSPPARCSPTAGHWQSCLPRCRLSAIGGGWAPPCQLAPICSGWLIRCPLTTMGLGWASRCQLSNVGLG</sequence>
<dbReference type="EMBL" id="JACASF010000013">
    <property type="protein sequence ID" value="KAF6438042.1"/>
    <property type="molecule type" value="Genomic_DNA"/>
</dbReference>
<name>A0A7J8ESM4_MOLMO</name>
<dbReference type="Proteomes" id="UP000550707">
    <property type="component" value="Unassembled WGS sequence"/>
</dbReference>
<reference evidence="1 2" key="1">
    <citation type="journal article" date="2020" name="Nature">
        <title>Six reference-quality genomes reveal evolution of bat adaptations.</title>
        <authorList>
            <person name="Jebb D."/>
            <person name="Huang Z."/>
            <person name="Pippel M."/>
            <person name="Hughes G.M."/>
            <person name="Lavrichenko K."/>
            <person name="Devanna P."/>
            <person name="Winkler S."/>
            <person name="Jermiin L.S."/>
            <person name="Skirmuntt E.C."/>
            <person name="Katzourakis A."/>
            <person name="Burkitt-Gray L."/>
            <person name="Ray D.A."/>
            <person name="Sullivan K.A.M."/>
            <person name="Roscito J.G."/>
            <person name="Kirilenko B.M."/>
            <person name="Davalos L.M."/>
            <person name="Corthals A.P."/>
            <person name="Power M.L."/>
            <person name="Jones G."/>
            <person name="Ransome R.D."/>
            <person name="Dechmann D.K.N."/>
            <person name="Locatelli A.G."/>
            <person name="Puechmaille S.J."/>
            <person name="Fedrigo O."/>
            <person name="Jarvis E.D."/>
            <person name="Hiller M."/>
            <person name="Vernes S.C."/>
            <person name="Myers E.W."/>
            <person name="Teeling E.C."/>
        </authorList>
    </citation>
    <scope>NUCLEOTIDE SEQUENCE [LARGE SCALE GENOMIC DNA]</scope>
    <source>
        <strain evidence="1">MMolMol1</strain>
        <tissue evidence="1">Muscle</tissue>
    </source>
</reference>
<proteinExistence type="predicted"/>
<gene>
    <name evidence="1" type="ORF">HJG59_008733</name>
</gene>
<keyword evidence="2" id="KW-1185">Reference proteome</keyword>
<organism evidence="1 2">
    <name type="scientific">Molossus molossus</name>
    <name type="common">Pallas' mastiff bat</name>
    <name type="synonym">Vespertilio molossus</name>
    <dbReference type="NCBI Taxonomy" id="27622"/>
    <lineage>
        <taxon>Eukaryota</taxon>
        <taxon>Metazoa</taxon>
        <taxon>Chordata</taxon>
        <taxon>Craniata</taxon>
        <taxon>Vertebrata</taxon>
        <taxon>Euteleostomi</taxon>
        <taxon>Mammalia</taxon>
        <taxon>Eutheria</taxon>
        <taxon>Laurasiatheria</taxon>
        <taxon>Chiroptera</taxon>
        <taxon>Yangochiroptera</taxon>
        <taxon>Molossidae</taxon>
        <taxon>Molossus</taxon>
    </lineage>
</organism>
<dbReference type="InParanoid" id="A0A7J8ESM4"/>
<comment type="caution">
    <text evidence="1">The sequence shown here is derived from an EMBL/GenBank/DDBJ whole genome shotgun (WGS) entry which is preliminary data.</text>
</comment>
<evidence type="ECO:0000313" key="1">
    <source>
        <dbReference type="EMBL" id="KAF6438042.1"/>
    </source>
</evidence>
<protein>
    <submittedName>
        <fullName evidence="1">Uncharacterized protein</fullName>
    </submittedName>
</protein>
<dbReference type="AlphaFoldDB" id="A0A7J8ESM4"/>
<evidence type="ECO:0000313" key="2">
    <source>
        <dbReference type="Proteomes" id="UP000550707"/>
    </source>
</evidence>